<sequence length="330" mass="36045">MADTKGMAKTSTRSLWKGAITFGLVHIPIGLHSATEESDVDFDWLDRRTLDPVGYKRINKRTGREIDKEDVVKGVAYGKGHYVVLFPEEIAEAYPRTTQTIEIEAFVDVADVPFVYLEKPYFTAPINKGEKVYALLREALKQTGKAGLARVVIHGKQHLAVLLPCGPALVLNLLRWGGEIRSWEALDLPPEGKSAGIKDTELKMAKHLIEEMSGHWRADELRDDFHDAIMKLVEAKAKAGDTATVEPLEEAPEAQGADVIDLTELLRRSLKGGAKPAPAPARKAVARKAPARSAPREERAVAASAPRRRATGSAAKKATPTKAGRARRAA</sequence>
<evidence type="ECO:0000313" key="5">
    <source>
        <dbReference type="EMBL" id="MBL0394549.1"/>
    </source>
</evidence>
<keyword evidence="6" id="KW-1185">Reference proteome</keyword>
<dbReference type="Gene3D" id="2.40.290.10">
    <property type="match status" value="1"/>
</dbReference>
<dbReference type="NCBIfam" id="TIGR02772">
    <property type="entry name" value="Ku_bact"/>
    <property type="match status" value="1"/>
</dbReference>
<dbReference type="Pfam" id="PF02735">
    <property type="entry name" value="Ku"/>
    <property type="match status" value="1"/>
</dbReference>
<comment type="similarity">
    <text evidence="2">Belongs to the prokaryotic Ku family.</text>
</comment>
<dbReference type="EMBL" id="JAEQNE010000008">
    <property type="protein sequence ID" value="MBL0394549.1"/>
    <property type="molecule type" value="Genomic_DNA"/>
</dbReference>
<comment type="function">
    <text evidence="2">With LigD forms a non-homologous end joining (NHEJ) DNA repair enzyme, which repairs dsDNA breaks with reduced fidelity. Binds linear dsDNA with 5'- and 3'- overhangs but not closed circular dsDNA nor ssDNA. Recruits and stimulates the ligase activity of LigD.</text>
</comment>
<dbReference type="GO" id="GO:0003690">
    <property type="term" value="F:double-stranded DNA binding"/>
    <property type="evidence" value="ECO:0007669"/>
    <property type="project" value="UniProtKB-UniRule"/>
</dbReference>
<keyword evidence="1 2" id="KW-0238">DNA-binding</keyword>
<dbReference type="InterPro" id="IPR009187">
    <property type="entry name" value="Prok_Ku"/>
</dbReference>
<protein>
    <recommendedName>
        <fullName evidence="2">Non-homologous end joining protein Ku</fullName>
    </recommendedName>
</protein>
<gene>
    <name evidence="2" type="primary">ku</name>
    <name evidence="5" type="ORF">JJ685_25645</name>
</gene>
<dbReference type="InterPro" id="IPR006164">
    <property type="entry name" value="DNA_bd_Ku70/Ku80"/>
</dbReference>
<keyword evidence="2" id="KW-0234">DNA repair</keyword>
<dbReference type="PANTHER" id="PTHR41251:SF1">
    <property type="entry name" value="NON-HOMOLOGOUS END JOINING PROTEIN KU"/>
    <property type="match status" value="1"/>
</dbReference>
<dbReference type="PIRSF" id="PIRSF006493">
    <property type="entry name" value="Prok_Ku"/>
    <property type="match status" value="1"/>
</dbReference>
<accession>A0A937CWL0</accession>
<dbReference type="CDD" id="cd00789">
    <property type="entry name" value="KU_like"/>
    <property type="match status" value="1"/>
</dbReference>
<organism evidence="5 6">
    <name type="scientific">Ramlibacter monticola</name>
    <dbReference type="NCBI Taxonomy" id="1926872"/>
    <lineage>
        <taxon>Bacteria</taxon>
        <taxon>Pseudomonadati</taxon>
        <taxon>Pseudomonadota</taxon>
        <taxon>Betaproteobacteria</taxon>
        <taxon>Burkholderiales</taxon>
        <taxon>Comamonadaceae</taxon>
        <taxon>Ramlibacter</taxon>
    </lineage>
</organism>
<dbReference type="SUPFAM" id="SSF100939">
    <property type="entry name" value="SPOC domain-like"/>
    <property type="match status" value="1"/>
</dbReference>
<name>A0A937CWL0_9BURK</name>
<evidence type="ECO:0000256" key="3">
    <source>
        <dbReference type="SAM" id="MobiDB-lite"/>
    </source>
</evidence>
<evidence type="ECO:0000313" key="6">
    <source>
        <dbReference type="Proteomes" id="UP000599109"/>
    </source>
</evidence>
<dbReference type="InterPro" id="IPR016194">
    <property type="entry name" value="SPOC-like_C_dom_sf"/>
</dbReference>
<feature type="domain" description="Ku" evidence="4">
    <location>
        <begin position="63"/>
        <end position="191"/>
    </location>
</feature>
<dbReference type="GO" id="GO:0006310">
    <property type="term" value="P:DNA recombination"/>
    <property type="evidence" value="ECO:0007669"/>
    <property type="project" value="UniProtKB-KW"/>
</dbReference>
<dbReference type="GO" id="GO:0006303">
    <property type="term" value="P:double-strand break repair via nonhomologous end joining"/>
    <property type="evidence" value="ECO:0007669"/>
    <property type="project" value="UniProtKB-UniRule"/>
</dbReference>
<dbReference type="Proteomes" id="UP000599109">
    <property type="component" value="Unassembled WGS sequence"/>
</dbReference>
<evidence type="ECO:0000259" key="4">
    <source>
        <dbReference type="SMART" id="SM00559"/>
    </source>
</evidence>
<feature type="region of interest" description="Disordered" evidence="3">
    <location>
        <begin position="271"/>
        <end position="330"/>
    </location>
</feature>
<evidence type="ECO:0000256" key="1">
    <source>
        <dbReference type="ARBA" id="ARBA00023125"/>
    </source>
</evidence>
<comment type="subunit">
    <text evidence="2">Homodimer. Interacts with LigD.</text>
</comment>
<feature type="compositionally biased region" description="Low complexity" evidence="3">
    <location>
        <begin position="274"/>
        <end position="283"/>
    </location>
</feature>
<dbReference type="AlphaFoldDB" id="A0A937CWL0"/>
<dbReference type="RefSeq" id="WP_201677213.1">
    <property type="nucleotide sequence ID" value="NZ_JAEQNE010000008.1"/>
</dbReference>
<dbReference type="SMART" id="SM00559">
    <property type="entry name" value="Ku78"/>
    <property type="match status" value="1"/>
</dbReference>
<dbReference type="PANTHER" id="PTHR41251">
    <property type="entry name" value="NON-HOMOLOGOUS END JOINING PROTEIN KU"/>
    <property type="match status" value="1"/>
</dbReference>
<evidence type="ECO:0000256" key="2">
    <source>
        <dbReference type="HAMAP-Rule" id="MF_01875"/>
    </source>
</evidence>
<reference evidence="5 6" key="1">
    <citation type="journal article" date="2017" name="Int. J. Syst. Evol. Microbiol.">
        <title>Ramlibacter monticola sp. nov., isolated from forest soil.</title>
        <authorList>
            <person name="Chaudhary D.K."/>
            <person name="Kim J."/>
        </authorList>
    </citation>
    <scope>NUCLEOTIDE SEQUENCE [LARGE SCALE GENOMIC DNA]</scope>
    <source>
        <strain evidence="5 6">KACC 19175</strain>
    </source>
</reference>
<comment type="caution">
    <text evidence="5">The sequence shown here is derived from an EMBL/GenBank/DDBJ whole genome shotgun (WGS) entry which is preliminary data.</text>
</comment>
<keyword evidence="2" id="KW-0227">DNA damage</keyword>
<keyword evidence="2" id="KW-0233">DNA recombination</keyword>
<dbReference type="HAMAP" id="MF_01875">
    <property type="entry name" value="Prokaryotic_Ku"/>
    <property type="match status" value="1"/>
</dbReference>
<proteinExistence type="inferred from homology"/>